<dbReference type="Gene3D" id="1.20.120.1380">
    <property type="entry name" value="Flagellar FlhF biosynthesis protein, N domain"/>
    <property type="match status" value="1"/>
</dbReference>
<dbReference type="SMART" id="SM00962">
    <property type="entry name" value="SRP54"/>
    <property type="match status" value="1"/>
</dbReference>
<dbReference type="PANTHER" id="PTHR43134">
    <property type="entry name" value="SIGNAL RECOGNITION PARTICLE RECEPTOR SUBUNIT ALPHA"/>
    <property type="match status" value="1"/>
</dbReference>
<dbReference type="EMBL" id="JASZZN010000008">
    <property type="protein sequence ID" value="MDM4016395.1"/>
    <property type="molecule type" value="Genomic_DNA"/>
</dbReference>
<keyword evidence="17" id="KW-0969">Cilium</keyword>
<dbReference type="CDD" id="cd17873">
    <property type="entry name" value="FlhF"/>
    <property type="match status" value="1"/>
</dbReference>
<evidence type="ECO:0000256" key="12">
    <source>
        <dbReference type="ARBA" id="ARBA00025337"/>
    </source>
</evidence>
<dbReference type="InterPro" id="IPR020006">
    <property type="entry name" value="FlhF"/>
</dbReference>
<evidence type="ECO:0000256" key="8">
    <source>
        <dbReference type="ARBA" id="ARBA00022927"/>
    </source>
</evidence>
<proteinExistence type="inferred from homology"/>
<protein>
    <recommendedName>
        <fullName evidence="3 13">Flagellar biosynthesis protein FlhF</fullName>
    </recommendedName>
</protein>
<gene>
    <name evidence="17" type="primary">flhF</name>
    <name evidence="17" type="ORF">QTN89_13205</name>
</gene>
<evidence type="ECO:0000259" key="16">
    <source>
        <dbReference type="SMART" id="SM00962"/>
    </source>
</evidence>
<keyword evidence="17" id="KW-0966">Cell projection</keyword>
<evidence type="ECO:0000256" key="10">
    <source>
        <dbReference type="ARBA" id="ARBA00023136"/>
    </source>
</evidence>
<evidence type="ECO:0000256" key="13">
    <source>
        <dbReference type="NCBIfam" id="TIGR03499"/>
    </source>
</evidence>
<dbReference type="InterPro" id="IPR027417">
    <property type="entry name" value="P-loop_NTPase"/>
</dbReference>
<evidence type="ECO:0000256" key="11">
    <source>
        <dbReference type="ARBA" id="ARBA00023225"/>
    </source>
</evidence>
<evidence type="ECO:0000256" key="1">
    <source>
        <dbReference type="ARBA" id="ARBA00004413"/>
    </source>
</evidence>
<evidence type="ECO:0000256" key="6">
    <source>
        <dbReference type="ARBA" id="ARBA00022741"/>
    </source>
</evidence>
<evidence type="ECO:0000313" key="17">
    <source>
        <dbReference type="EMBL" id="MDM4016395.1"/>
    </source>
</evidence>
<comment type="similarity">
    <text evidence="2">Belongs to the GTP-binding SRP family.</text>
</comment>
<evidence type="ECO:0000256" key="4">
    <source>
        <dbReference type="ARBA" id="ARBA00022448"/>
    </source>
</evidence>
<sequence>MESKTFRAANLQAALEEIREELGPNASVLSTRHCRDGWRGWLGQSYVEVTASRDGVAHDGLSIAQDPDSELHLGTQHRVSQFQPTIGPRAGQGSAIQSSSLEEVQRQIDSRQVNAPSASVTGPRLGLTAPTDSGRVSLPASGTERSSTIHYRTEWDPLSEYRFKLISLGVEPNIVDRWINATGGFVSGLGGSGMTSWLDQLKQTVSREICINGPIAVESGDRRIVALIGPTGVGKTTTVAKLAAGFRMNHQHRVGLLTIDTFRIAAIQQLQAYAQIMDLPMQVVESVEHMPAAIDRLGDVDLILIDTAGRSPSGDVHIEDLARILNVAQPDETHLVISATSTASVVRSVLDGFSIAQPTAAVLTKLDETPYTAGVLSAIARSIDGPGIPVSYITNGQHVPQDIAAATAETLVERLLPSPIQWTQMEAA</sequence>
<keyword evidence="5" id="KW-1003">Cell membrane</keyword>
<feature type="domain" description="SRP54-type proteins GTP-binding" evidence="16">
    <location>
        <begin position="222"/>
        <end position="417"/>
    </location>
</feature>
<dbReference type="InterPro" id="IPR003593">
    <property type="entry name" value="AAA+_ATPase"/>
</dbReference>
<keyword evidence="4" id="KW-0813">Transport</keyword>
<name>A0ABT7PIS0_9BACT</name>
<comment type="subcellular location">
    <subcellularLocation>
        <location evidence="1">Cell membrane</location>
        <topology evidence="1">Peripheral membrane protein</topology>
        <orientation evidence="1">Cytoplasmic side</orientation>
    </subcellularLocation>
</comment>
<reference evidence="17 18" key="1">
    <citation type="submission" date="2023-06" db="EMBL/GenBank/DDBJ databases">
        <title>Roseiconus lacunae JC819 isolated from Gulf of Mannar region, Tamil Nadu.</title>
        <authorList>
            <person name="Pk S."/>
            <person name="Ch S."/>
            <person name="Ch V.R."/>
        </authorList>
    </citation>
    <scope>NUCLEOTIDE SEQUENCE [LARGE SCALE GENOMIC DNA]</scope>
    <source>
        <strain evidence="17 18">JC819</strain>
    </source>
</reference>
<evidence type="ECO:0000259" key="15">
    <source>
        <dbReference type="SMART" id="SM00382"/>
    </source>
</evidence>
<keyword evidence="17" id="KW-0282">Flagellum</keyword>
<dbReference type="InterPro" id="IPR047040">
    <property type="entry name" value="FlhF__GTPase_dom"/>
</dbReference>
<dbReference type="Pfam" id="PF00448">
    <property type="entry name" value="SRP54"/>
    <property type="match status" value="1"/>
</dbReference>
<keyword evidence="6" id="KW-0547">Nucleotide-binding</keyword>
<evidence type="ECO:0000313" key="18">
    <source>
        <dbReference type="Proteomes" id="UP001239462"/>
    </source>
</evidence>
<dbReference type="Proteomes" id="UP001239462">
    <property type="component" value="Unassembled WGS sequence"/>
</dbReference>
<dbReference type="PANTHER" id="PTHR43134:SF3">
    <property type="entry name" value="FLAGELLAR BIOSYNTHESIS PROTEIN FLHF"/>
    <property type="match status" value="1"/>
</dbReference>
<evidence type="ECO:0000256" key="9">
    <source>
        <dbReference type="ARBA" id="ARBA00023134"/>
    </source>
</evidence>
<keyword evidence="9" id="KW-0342">GTP-binding</keyword>
<keyword evidence="8" id="KW-0653">Protein transport</keyword>
<evidence type="ECO:0000256" key="7">
    <source>
        <dbReference type="ARBA" id="ARBA00022795"/>
    </source>
</evidence>
<comment type="caution">
    <text evidence="17">The sequence shown here is derived from an EMBL/GenBank/DDBJ whole genome shotgun (WGS) entry which is preliminary data.</text>
</comment>
<feature type="domain" description="AAA+ ATPase" evidence="15">
    <location>
        <begin position="221"/>
        <end position="416"/>
    </location>
</feature>
<dbReference type="SMART" id="SM00382">
    <property type="entry name" value="AAA"/>
    <property type="match status" value="1"/>
</dbReference>
<evidence type="ECO:0000256" key="14">
    <source>
        <dbReference type="SAM" id="MobiDB-lite"/>
    </source>
</evidence>
<evidence type="ECO:0000256" key="2">
    <source>
        <dbReference type="ARBA" id="ARBA00008531"/>
    </source>
</evidence>
<dbReference type="SUPFAM" id="SSF52540">
    <property type="entry name" value="P-loop containing nucleoside triphosphate hydrolases"/>
    <property type="match status" value="1"/>
</dbReference>
<dbReference type="Gene3D" id="3.40.50.300">
    <property type="entry name" value="P-loop containing nucleotide triphosphate hydrolases"/>
    <property type="match status" value="1"/>
</dbReference>
<keyword evidence="10" id="KW-0472">Membrane</keyword>
<comment type="function">
    <text evidence="12">Necessary for flagellar biosynthesis. May be involved in translocation of the flagellum.</text>
</comment>
<feature type="compositionally biased region" description="Polar residues" evidence="14">
    <location>
        <begin position="110"/>
        <end position="120"/>
    </location>
</feature>
<accession>A0ABT7PIS0</accession>
<evidence type="ECO:0000256" key="5">
    <source>
        <dbReference type="ARBA" id="ARBA00022475"/>
    </source>
</evidence>
<keyword evidence="18" id="KW-1185">Reference proteome</keyword>
<dbReference type="RefSeq" id="WP_289164030.1">
    <property type="nucleotide sequence ID" value="NZ_JASZZN010000008.1"/>
</dbReference>
<keyword evidence="11" id="KW-1006">Bacterial flagellum protein export</keyword>
<feature type="region of interest" description="Disordered" evidence="14">
    <location>
        <begin position="109"/>
        <end position="142"/>
    </location>
</feature>
<dbReference type="NCBIfam" id="TIGR03499">
    <property type="entry name" value="FlhF"/>
    <property type="match status" value="1"/>
</dbReference>
<keyword evidence="7" id="KW-1005">Bacterial flagellum biogenesis</keyword>
<dbReference type="InterPro" id="IPR000897">
    <property type="entry name" value="SRP54_GTPase_dom"/>
</dbReference>
<evidence type="ECO:0000256" key="3">
    <source>
        <dbReference type="ARBA" id="ARBA00014919"/>
    </source>
</evidence>
<organism evidence="17 18">
    <name type="scientific">Roseiconus lacunae</name>
    <dbReference type="NCBI Taxonomy" id="2605694"/>
    <lineage>
        <taxon>Bacteria</taxon>
        <taxon>Pseudomonadati</taxon>
        <taxon>Planctomycetota</taxon>
        <taxon>Planctomycetia</taxon>
        <taxon>Pirellulales</taxon>
        <taxon>Pirellulaceae</taxon>
        <taxon>Roseiconus</taxon>
    </lineage>
</organism>